<organism evidence="8 9">
    <name type="scientific">Clavibacter michiganensis</name>
    <dbReference type="NCBI Taxonomy" id="28447"/>
    <lineage>
        <taxon>Bacteria</taxon>
        <taxon>Bacillati</taxon>
        <taxon>Actinomycetota</taxon>
        <taxon>Actinomycetes</taxon>
        <taxon>Micrococcales</taxon>
        <taxon>Microbacteriaceae</taxon>
        <taxon>Clavibacter</taxon>
    </lineage>
</organism>
<dbReference type="InterPro" id="IPR006115">
    <property type="entry name" value="6PGDH_NADP-bd"/>
</dbReference>
<feature type="region of interest" description="Disordered" evidence="5">
    <location>
        <begin position="1"/>
        <end position="26"/>
    </location>
</feature>
<evidence type="ECO:0000259" key="6">
    <source>
        <dbReference type="Pfam" id="PF03446"/>
    </source>
</evidence>
<keyword evidence="3" id="KW-0520">NAD</keyword>
<accession>A0A251XQF8</accession>
<sequence length="319" mass="31901">MRRAYRRGMTDDTAAVPASAPSTDGSPRVALLGTGVMGSGMSRSILRAGLPLAVWNRSAEKAAPLAEDGATVADGAADAVREADVVVVMLFDADAVLEVLAEIAPALPAGAVVLQSSTVGVEGTRRIAALAAEHGVRLVDAPVLGTRGPAEQGLLVHLVSGSEADLAVARPVLEATGSRTVVAGSEPGAGSALKLACNAWIASITAATGQSLGLARLLGVEPRLFLDAIAGGASDTPYAHLKGGAMLAGELAPSFALDGLLKDVTLMLAALDGADAHDFDTALLEALRETYAEASAAGHGGDDVAAVGTVFGLPTSSDR</sequence>
<feature type="active site" evidence="4">
    <location>
        <position position="194"/>
    </location>
</feature>
<evidence type="ECO:0000313" key="8">
    <source>
        <dbReference type="EMBL" id="OUE07751.1"/>
    </source>
</evidence>
<dbReference type="PIRSF" id="PIRSF000103">
    <property type="entry name" value="HIBADH"/>
    <property type="match status" value="1"/>
</dbReference>
<dbReference type="InterPro" id="IPR051265">
    <property type="entry name" value="HIBADH-related_NP60_sf"/>
</dbReference>
<dbReference type="AlphaFoldDB" id="A0A251XQF8"/>
<comment type="similarity">
    <text evidence="1">Belongs to the HIBADH-related family.</text>
</comment>
<evidence type="ECO:0000313" key="9">
    <source>
        <dbReference type="Proteomes" id="UP000195106"/>
    </source>
</evidence>
<dbReference type="Gene3D" id="3.40.50.720">
    <property type="entry name" value="NAD(P)-binding Rossmann-like Domain"/>
    <property type="match status" value="1"/>
</dbReference>
<dbReference type="GO" id="GO:0051287">
    <property type="term" value="F:NAD binding"/>
    <property type="evidence" value="ECO:0007669"/>
    <property type="project" value="InterPro"/>
</dbReference>
<evidence type="ECO:0000256" key="2">
    <source>
        <dbReference type="ARBA" id="ARBA00023002"/>
    </source>
</evidence>
<dbReference type="SUPFAM" id="SSF48179">
    <property type="entry name" value="6-phosphogluconate dehydrogenase C-terminal domain-like"/>
    <property type="match status" value="1"/>
</dbReference>
<dbReference type="SUPFAM" id="SSF51735">
    <property type="entry name" value="NAD(P)-binding Rossmann-fold domains"/>
    <property type="match status" value="1"/>
</dbReference>
<dbReference type="InterPro" id="IPR029154">
    <property type="entry name" value="HIBADH-like_NADP-bd"/>
</dbReference>
<protein>
    <submittedName>
        <fullName evidence="8">2-hydroxy-3-oxopropionate reductase</fullName>
    </submittedName>
</protein>
<proteinExistence type="inferred from homology"/>
<dbReference type="PANTHER" id="PTHR43580:SF2">
    <property type="entry name" value="CYTOKINE-LIKE NUCLEAR FACTOR N-PAC"/>
    <property type="match status" value="1"/>
</dbReference>
<dbReference type="InterPro" id="IPR015815">
    <property type="entry name" value="HIBADH-related"/>
</dbReference>
<gene>
    <name evidence="8" type="primary">garR_1</name>
    <name evidence="8" type="ORF">CMsap09_02285</name>
</gene>
<dbReference type="Proteomes" id="UP000195106">
    <property type="component" value="Unassembled WGS sequence"/>
</dbReference>
<reference evidence="8 9" key="1">
    <citation type="submission" date="2016-08" db="EMBL/GenBank/DDBJ databases">
        <title>Genome sequence of Clavibacter michiganensis spp. strain CASJ009.</title>
        <authorList>
            <person name="Thapa S.P."/>
            <person name="Coaker G."/>
        </authorList>
    </citation>
    <scope>NUCLEOTIDE SEQUENCE [LARGE SCALE GENOMIC DNA]</scope>
    <source>
        <strain evidence="8">CASJ009</strain>
    </source>
</reference>
<dbReference type="InterPro" id="IPR013328">
    <property type="entry name" value="6PGD_dom2"/>
</dbReference>
<dbReference type="Pfam" id="PF14833">
    <property type="entry name" value="NAD_binding_11"/>
    <property type="match status" value="1"/>
</dbReference>
<evidence type="ECO:0000256" key="4">
    <source>
        <dbReference type="PIRSR" id="PIRSR000103-1"/>
    </source>
</evidence>
<keyword evidence="2" id="KW-0560">Oxidoreductase</keyword>
<evidence type="ECO:0000256" key="3">
    <source>
        <dbReference type="ARBA" id="ARBA00023027"/>
    </source>
</evidence>
<evidence type="ECO:0000256" key="5">
    <source>
        <dbReference type="SAM" id="MobiDB-lite"/>
    </source>
</evidence>
<name>A0A251XQF8_9MICO</name>
<dbReference type="Pfam" id="PF03446">
    <property type="entry name" value="NAD_binding_2"/>
    <property type="match status" value="1"/>
</dbReference>
<feature type="domain" description="6-phosphogluconate dehydrogenase NADP-binding" evidence="6">
    <location>
        <begin position="29"/>
        <end position="184"/>
    </location>
</feature>
<feature type="domain" description="3-hydroxyisobutyrate dehydrogenase-like NAD-binding" evidence="7">
    <location>
        <begin position="188"/>
        <end position="307"/>
    </location>
</feature>
<dbReference type="PANTHER" id="PTHR43580">
    <property type="entry name" value="OXIDOREDUCTASE GLYR1-RELATED"/>
    <property type="match status" value="1"/>
</dbReference>
<dbReference type="InterPro" id="IPR036291">
    <property type="entry name" value="NAD(P)-bd_dom_sf"/>
</dbReference>
<dbReference type="Gene3D" id="1.10.1040.10">
    <property type="entry name" value="N-(1-d-carboxylethyl)-l-norvaline Dehydrogenase, domain 2"/>
    <property type="match status" value="1"/>
</dbReference>
<evidence type="ECO:0000259" key="7">
    <source>
        <dbReference type="Pfam" id="PF14833"/>
    </source>
</evidence>
<comment type="caution">
    <text evidence="8">The sequence shown here is derived from an EMBL/GenBank/DDBJ whole genome shotgun (WGS) entry which is preliminary data.</text>
</comment>
<dbReference type="GO" id="GO:0016491">
    <property type="term" value="F:oxidoreductase activity"/>
    <property type="evidence" value="ECO:0007669"/>
    <property type="project" value="UniProtKB-KW"/>
</dbReference>
<evidence type="ECO:0000256" key="1">
    <source>
        <dbReference type="ARBA" id="ARBA00009080"/>
    </source>
</evidence>
<dbReference type="GO" id="GO:0050661">
    <property type="term" value="F:NADP binding"/>
    <property type="evidence" value="ECO:0007669"/>
    <property type="project" value="InterPro"/>
</dbReference>
<dbReference type="EMBL" id="MDHJ01000001">
    <property type="protein sequence ID" value="OUE07751.1"/>
    <property type="molecule type" value="Genomic_DNA"/>
</dbReference>
<dbReference type="InterPro" id="IPR008927">
    <property type="entry name" value="6-PGluconate_DH-like_C_sf"/>
</dbReference>